<proteinExistence type="predicted"/>
<name>A0ABV5KRI4_9BACL</name>
<gene>
    <name evidence="2" type="ORF">ACFFSY_18000</name>
</gene>
<comment type="caution">
    <text evidence="2">The sequence shown here is derived from an EMBL/GenBank/DDBJ whole genome shotgun (WGS) entry which is preliminary data.</text>
</comment>
<organism evidence="2 3">
    <name type="scientific">Paenibacillus aurantiacus</name>
    <dbReference type="NCBI Taxonomy" id="1936118"/>
    <lineage>
        <taxon>Bacteria</taxon>
        <taxon>Bacillati</taxon>
        <taxon>Bacillota</taxon>
        <taxon>Bacilli</taxon>
        <taxon>Bacillales</taxon>
        <taxon>Paenibacillaceae</taxon>
        <taxon>Paenibacillus</taxon>
    </lineage>
</organism>
<keyword evidence="3" id="KW-1185">Reference proteome</keyword>
<accession>A0ABV5KRI4</accession>
<dbReference type="RefSeq" id="WP_377496533.1">
    <property type="nucleotide sequence ID" value="NZ_JBHMDO010000030.1"/>
</dbReference>
<sequence length="579" mass="67571">MKTNKLLIRPRPYEDESLRGYILRVAEANSAPNSIIIFQYLGIKHKHYQNLLFPRDEINLGSFSELVNVTVKKLESLILYNLLFPHMAIEQEEKVRFHIWNHGTSGNEQQVCSICLKEASYQRNLWELSLVTTCPLHSCRLIDRCQDCGKAINPYRKKMSYCNCGFDYRESDIIFAESELSIFLRHTIEKSGPRCGENVLYSLNPRLSIYTIITLVRLVNGLEAKTNHNNFSIGIDKRILTEQLDRTFSIFDKWPESFFAFLDDYRIAKNYSIRFSRLNTFFNTYFCHEDLKFIVDALHDYGYSFWERGFLQQIETNNLGVEIVKESIKATIQRHSRARDLVGISQNKLAKLLGVANYQIDHLREKQIIMPISGPDIDGMPTWLFEENSEKMILDKFKEDITTKIHDDEVLSFLQTSLKFVPYGLKKIDLIQSVLLKKLRPCSIVEGNGFHQFQFNRSDVLSFLKGGMLTREDISKKLSCNYRAAYYLVKYGFIKGEKIGEFTLVSHENYNEFREKFILAIEIVHLYPAFKSTRRLVRKLLQVGISPVDDRYMEVGFLFERSAKLTDFLKKSIARHSIE</sequence>
<dbReference type="Proteomes" id="UP001589747">
    <property type="component" value="Unassembled WGS sequence"/>
</dbReference>
<dbReference type="EMBL" id="JBHMDO010000030">
    <property type="protein sequence ID" value="MFB9327824.1"/>
    <property type="molecule type" value="Genomic_DNA"/>
</dbReference>
<dbReference type="InterPro" id="IPR009492">
    <property type="entry name" value="TniQ"/>
</dbReference>
<evidence type="ECO:0000313" key="3">
    <source>
        <dbReference type="Proteomes" id="UP001589747"/>
    </source>
</evidence>
<protein>
    <submittedName>
        <fullName evidence="2">TniQ family protein</fullName>
    </submittedName>
</protein>
<dbReference type="Pfam" id="PF06527">
    <property type="entry name" value="TniQ"/>
    <property type="match status" value="1"/>
</dbReference>
<feature type="domain" description="TniQ" evidence="1">
    <location>
        <begin position="8"/>
        <end position="141"/>
    </location>
</feature>
<reference evidence="2 3" key="1">
    <citation type="submission" date="2024-09" db="EMBL/GenBank/DDBJ databases">
        <authorList>
            <person name="Sun Q."/>
            <person name="Mori K."/>
        </authorList>
    </citation>
    <scope>NUCLEOTIDE SEQUENCE [LARGE SCALE GENOMIC DNA]</scope>
    <source>
        <strain evidence="2 3">TISTR 2452</strain>
    </source>
</reference>
<evidence type="ECO:0000313" key="2">
    <source>
        <dbReference type="EMBL" id="MFB9327824.1"/>
    </source>
</evidence>
<evidence type="ECO:0000259" key="1">
    <source>
        <dbReference type="Pfam" id="PF06527"/>
    </source>
</evidence>